<dbReference type="EMBL" id="CP042430">
    <property type="protein sequence ID" value="QEC50533.1"/>
    <property type="molecule type" value="Genomic_DNA"/>
</dbReference>
<organism evidence="1 2">
    <name type="scientific">Baekduia soli</name>
    <dbReference type="NCBI Taxonomy" id="496014"/>
    <lineage>
        <taxon>Bacteria</taxon>
        <taxon>Bacillati</taxon>
        <taxon>Actinomycetota</taxon>
        <taxon>Thermoleophilia</taxon>
        <taxon>Solirubrobacterales</taxon>
        <taxon>Baekduiaceae</taxon>
        <taxon>Baekduia</taxon>
    </lineage>
</organism>
<dbReference type="Proteomes" id="UP000321805">
    <property type="component" value="Chromosome"/>
</dbReference>
<reference evidence="1 2" key="1">
    <citation type="journal article" date="2018" name="J. Microbiol.">
        <title>Baekduia soli gen. nov., sp. nov., a novel bacterium isolated from the soil of Baekdu Mountain and proposal of a novel family name, Baekduiaceae fam. nov.</title>
        <authorList>
            <person name="An D.S."/>
            <person name="Siddiqi M.Z."/>
            <person name="Kim K.H."/>
            <person name="Yu H.S."/>
            <person name="Im W.T."/>
        </authorList>
    </citation>
    <scope>NUCLEOTIDE SEQUENCE [LARGE SCALE GENOMIC DNA]</scope>
    <source>
        <strain evidence="1 2">BR7-21</strain>
    </source>
</reference>
<sequence>MSPELSVDDLNAVIHMFGEHQKHEMRAEKRESMRSVLFDLPRRSSLGWHVLYELEAGYLRELLQHTTPEELGRRMRTVGSRPYGLQPFIVMCTYLGARQQRMMDLGLSPGDRFVEERPEDLATVVDFWMRLQCAYRSDDVLVPGQAGATLPILDDDVIADLASLAQPPATERYTAVRRMAATLELYGFMLHGEQRDGIFGHGPYPLGDGRVLYLKEFNDLRNDYLPWAATAVRNPLDHVAVSYVAHDVQVSCDMFGSIRVEPGDPSDRLDGVAVLTRGADGALRALDDDEIVAVQHAAADGQEELFMKAVQWDDAYKILYGAPLFANHLKPFFDLAEHPDADAIGRRLMDDCVAVGERLVPGLLGHPVPSVWGHMGAGDLPLYWPMVV</sequence>
<dbReference type="KEGG" id="bsol:FSW04_25080"/>
<name>A0A5B8UBH5_9ACTN</name>
<protein>
    <submittedName>
        <fullName evidence="1">Uncharacterized protein</fullName>
    </submittedName>
</protein>
<keyword evidence="2" id="KW-1185">Reference proteome</keyword>
<gene>
    <name evidence="1" type="ORF">FSW04_25080</name>
</gene>
<accession>A0A5B8UBH5</accession>
<evidence type="ECO:0000313" key="1">
    <source>
        <dbReference type="EMBL" id="QEC50533.1"/>
    </source>
</evidence>
<evidence type="ECO:0000313" key="2">
    <source>
        <dbReference type="Proteomes" id="UP000321805"/>
    </source>
</evidence>
<dbReference type="RefSeq" id="WP_146923260.1">
    <property type="nucleotide sequence ID" value="NZ_CP042430.1"/>
</dbReference>
<dbReference type="AlphaFoldDB" id="A0A5B8UBH5"/>
<proteinExistence type="predicted"/>
<dbReference type="OrthoDB" id="3568381at2"/>